<evidence type="ECO:0000313" key="3">
    <source>
        <dbReference type="Proteomes" id="UP001158576"/>
    </source>
</evidence>
<sequence length="303" mass="34394">MPSLKSKGSDTREILFGLDAKNNSKSVKCPICSERISVDLTTFTAHIISHMKTGDSHECPICIEMRSRNLSFYRTSGVTISSTNQVVLNQRKSVDLPKKPHKPPSLPKSLRKSTKRTALKVPKLPTPATPKIEPEEIPYLFDRSEKRKGTSNWPYLYSIVKTKSSPGRWFTAVTFIMEMDGKFYHVRKDGIGNDINQIHMKCNNGVRQCKWKGLLHRKDRQLTANDVQFYNPESYTVLEHSTEEHLAQCIENAHENEPTAEEASSLPQNIEVDILKSVSDMREREAAQAAKALSLTLPRFQCH</sequence>
<dbReference type="EMBL" id="OU015567">
    <property type="protein sequence ID" value="CAG5111324.1"/>
    <property type="molecule type" value="Genomic_DNA"/>
</dbReference>
<dbReference type="Proteomes" id="UP001158576">
    <property type="component" value="Chromosome 2"/>
</dbReference>
<protein>
    <submittedName>
        <fullName evidence="2">Oidioi.mRNA.OKI2018_I69.chr2.g5644.t1.cds</fullName>
    </submittedName>
</protein>
<evidence type="ECO:0000313" key="2">
    <source>
        <dbReference type="EMBL" id="CAG5111324.1"/>
    </source>
</evidence>
<proteinExistence type="predicted"/>
<accession>A0ABN7T5B7</accession>
<evidence type="ECO:0000256" key="1">
    <source>
        <dbReference type="SAM" id="MobiDB-lite"/>
    </source>
</evidence>
<gene>
    <name evidence="2" type="ORF">OKIOD_LOCUS14409</name>
</gene>
<name>A0ABN7T5B7_OIKDI</name>
<reference evidence="2 3" key="1">
    <citation type="submission" date="2021-04" db="EMBL/GenBank/DDBJ databases">
        <authorList>
            <person name="Bliznina A."/>
        </authorList>
    </citation>
    <scope>NUCLEOTIDE SEQUENCE [LARGE SCALE GENOMIC DNA]</scope>
</reference>
<feature type="region of interest" description="Disordered" evidence="1">
    <location>
        <begin position="89"/>
        <end position="116"/>
    </location>
</feature>
<organism evidence="2 3">
    <name type="scientific">Oikopleura dioica</name>
    <name type="common">Tunicate</name>
    <dbReference type="NCBI Taxonomy" id="34765"/>
    <lineage>
        <taxon>Eukaryota</taxon>
        <taxon>Metazoa</taxon>
        <taxon>Chordata</taxon>
        <taxon>Tunicata</taxon>
        <taxon>Appendicularia</taxon>
        <taxon>Copelata</taxon>
        <taxon>Oikopleuridae</taxon>
        <taxon>Oikopleura</taxon>
    </lineage>
</organism>
<keyword evidence="3" id="KW-1185">Reference proteome</keyword>